<dbReference type="AlphaFoldDB" id="A0A2K2DAR7"/>
<reference evidence="1 2" key="1">
    <citation type="journal article" date="2010" name="Nature">
        <title>Genome sequencing and analysis of the model grass Brachypodium distachyon.</title>
        <authorList>
            <consortium name="International Brachypodium Initiative"/>
        </authorList>
    </citation>
    <scope>NUCLEOTIDE SEQUENCE [LARGE SCALE GENOMIC DNA]</scope>
    <source>
        <strain evidence="1 2">Bd21</strain>
    </source>
</reference>
<reference evidence="1" key="2">
    <citation type="submission" date="2017-06" db="EMBL/GenBank/DDBJ databases">
        <title>WGS assembly of Brachypodium distachyon.</title>
        <authorList>
            <consortium name="The International Brachypodium Initiative"/>
            <person name="Lucas S."/>
            <person name="Harmon-Smith M."/>
            <person name="Lail K."/>
            <person name="Tice H."/>
            <person name="Grimwood J."/>
            <person name="Bruce D."/>
            <person name="Barry K."/>
            <person name="Shu S."/>
            <person name="Lindquist E."/>
            <person name="Wang M."/>
            <person name="Pitluck S."/>
            <person name="Vogel J.P."/>
            <person name="Garvin D.F."/>
            <person name="Mockler T.C."/>
            <person name="Schmutz J."/>
            <person name="Rokhsar D."/>
            <person name="Bevan M.W."/>
        </authorList>
    </citation>
    <scope>NUCLEOTIDE SEQUENCE</scope>
    <source>
        <strain evidence="1">Bd21</strain>
    </source>
</reference>
<dbReference type="Gramene" id="PNT71371">
    <property type="protein sequence ID" value="PNT71371"/>
    <property type="gene ID" value="BRADI_2g26647v3"/>
</dbReference>
<dbReference type="EnsemblPlants" id="PNT71371">
    <property type="protein sequence ID" value="PNT71371"/>
    <property type="gene ID" value="BRADI_2g26647v3"/>
</dbReference>
<dbReference type="Proteomes" id="UP000008810">
    <property type="component" value="Chromosome 2"/>
</dbReference>
<evidence type="ECO:0000313" key="1">
    <source>
        <dbReference type="EMBL" id="PNT71371.1"/>
    </source>
</evidence>
<protein>
    <submittedName>
        <fullName evidence="1 2">Uncharacterized protein</fullName>
    </submittedName>
</protein>
<sequence>MGDAGRPCGARRLASTSARPRLLDARRSVVALGLGMKGAVVEVVFAGRWSPSRRWSWPAPALGLGGGSWRQHRLWPDGWMNFSLR</sequence>
<proteinExistence type="predicted"/>
<dbReference type="EMBL" id="CM000881">
    <property type="protein sequence ID" value="PNT71371.1"/>
    <property type="molecule type" value="Genomic_DNA"/>
</dbReference>
<reference evidence="2" key="3">
    <citation type="submission" date="2018-08" db="UniProtKB">
        <authorList>
            <consortium name="EnsemblPlants"/>
        </authorList>
    </citation>
    <scope>IDENTIFICATION</scope>
    <source>
        <strain evidence="2">cv. Bd21</strain>
    </source>
</reference>
<dbReference type="InParanoid" id="A0A2K2DAR7"/>
<keyword evidence="3" id="KW-1185">Reference proteome</keyword>
<gene>
    <name evidence="1" type="ORF">BRADI_2g26647v3</name>
</gene>
<name>A0A2K2DAR7_BRADI</name>
<evidence type="ECO:0000313" key="2">
    <source>
        <dbReference type="EnsemblPlants" id="PNT71371"/>
    </source>
</evidence>
<accession>A0A2K2DAR7</accession>
<organism evidence="1">
    <name type="scientific">Brachypodium distachyon</name>
    <name type="common">Purple false brome</name>
    <name type="synonym">Trachynia distachya</name>
    <dbReference type="NCBI Taxonomy" id="15368"/>
    <lineage>
        <taxon>Eukaryota</taxon>
        <taxon>Viridiplantae</taxon>
        <taxon>Streptophyta</taxon>
        <taxon>Embryophyta</taxon>
        <taxon>Tracheophyta</taxon>
        <taxon>Spermatophyta</taxon>
        <taxon>Magnoliopsida</taxon>
        <taxon>Liliopsida</taxon>
        <taxon>Poales</taxon>
        <taxon>Poaceae</taxon>
        <taxon>BOP clade</taxon>
        <taxon>Pooideae</taxon>
        <taxon>Stipodae</taxon>
        <taxon>Brachypodieae</taxon>
        <taxon>Brachypodium</taxon>
    </lineage>
</organism>
<evidence type="ECO:0000313" key="3">
    <source>
        <dbReference type="Proteomes" id="UP000008810"/>
    </source>
</evidence>